<accession>A0A238V4S2</accession>
<protein>
    <recommendedName>
        <fullName evidence="3">Lipoprotein</fullName>
    </recommendedName>
</protein>
<keyword evidence="2" id="KW-1185">Reference proteome</keyword>
<dbReference type="Proteomes" id="UP000198310">
    <property type="component" value="Unassembled WGS sequence"/>
</dbReference>
<dbReference type="AlphaFoldDB" id="A0A238V4S2"/>
<name>A0A238V4S2_9BACT</name>
<proteinExistence type="predicted"/>
<dbReference type="RefSeq" id="WP_089331290.1">
    <property type="nucleotide sequence ID" value="NZ_FZNS01000001.1"/>
</dbReference>
<dbReference type="PROSITE" id="PS51257">
    <property type="entry name" value="PROKAR_LIPOPROTEIN"/>
    <property type="match status" value="1"/>
</dbReference>
<evidence type="ECO:0000313" key="1">
    <source>
        <dbReference type="EMBL" id="SNR28997.1"/>
    </source>
</evidence>
<organism evidence="1 2">
    <name type="scientific">Hymenobacter mucosus</name>
    <dbReference type="NCBI Taxonomy" id="1411120"/>
    <lineage>
        <taxon>Bacteria</taxon>
        <taxon>Pseudomonadati</taxon>
        <taxon>Bacteroidota</taxon>
        <taxon>Cytophagia</taxon>
        <taxon>Cytophagales</taxon>
        <taxon>Hymenobacteraceae</taxon>
        <taxon>Hymenobacter</taxon>
    </lineage>
</organism>
<sequence>MSKPLRTLLIVAALSSCQPKEYRLKDLVDTEAIDSVTIHNNNGVYRLNPAELRAFRHTLGVMHYLPEASLKMGTIGFDIYLCGQGHYVAARTHGKYVKMHRSLIDRNSHDMFPLFSPVKDDELIFEFDEAVNLDNFHKKP</sequence>
<evidence type="ECO:0000313" key="2">
    <source>
        <dbReference type="Proteomes" id="UP000198310"/>
    </source>
</evidence>
<evidence type="ECO:0008006" key="3">
    <source>
        <dbReference type="Google" id="ProtNLM"/>
    </source>
</evidence>
<gene>
    <name evidence="1" type="ORF">SAMN06269173_10179</name>
</gene>
<dbReference type="EMBL" id="FZNS01000001">
    <property type="protein sequence ID" value="SNR28997.1"/>
    <property type="molecule type" value="Genomic_DNA"/>
</dbReference>
<reference evidence="2" key="1">
    <citation type="submission" date="2017-06" db="EMBL/GenBank/DDBJ databases">
        <authorList>
            <person name="Varghese N."/>
            <person name="Submissions S."/>
        </authorList>
    </citation>
    <scope>NUCLEOTIDE SEQUENCE [LARGE SCALE GENOMIC DNA]</scope>
    <source>
        <strain evidence="2">DSM 28041</strain>
    </source>
</reference>